<evidence type="ECO:0000256" key="11">
    <source>
        <dbReference type="HAMAP-Rule" id="MF_00059"/>
    </source>
</evidence>
<dbReference type="GO" id="GO:0003677">
    <property type="term" value="F:DNA binding"/>
    <property type="evidence" value="ECO:0007669"/>
    <property type="project" value="UniProtKB-UniRule"/>
</dbReference>
<feature type="region of interest" description="Alpha C-terminal domain (alpha-CTD)" evidence="11">
    <location>
        <begin position="265"/>
        <end position="341"/>
    </location>
</feature>
<sequence length="341" mass="38163">MFGSKENYKLEVKEQLETENGGKYGKFVLEPLSPGYGVTVGNALRRVLLTSIPGSAVIAVRVDEAPHEYMTLPGMVEDILEFHLNLKKLVVVISPDVSEEETRKLILNVKGPKIVKASDIQPNAEVQVINKDLYLATLEENGELRAEITVKKGKGYVSIERMRENARWLSPGGIPLDANFSPITRVNYSVESTRVGQETDWDKLIFEIWTNGAIEPLDALRIAAEELISHFRIFVEYGTFLETEKVVSDYKDMKKNSYVKSQAKADLDQSIEEIGLQTRITNVLKRSGISTLGDLISKTREDILNVPSFGKKSLDELEEILHSKGYHLKSSNESGGDDFET</sequence>
<dbReference type="Pfam" id="PF01000">
    <property type="entry name" value="RNA_pol_A_bac"/>
    <property type="match status" value="1"/>
</dbReference>
<evidence type="ECO:0000256" key="2">
    <source>
        <dbReference type="ARBA" id="ARBA00012418"/>
    </source>
</evidence>
<reference evidence="13" key="1">
    <citation type="journal article" date="2020" name="mSystems">
        <title>Genome- and Community-Level Interaction Insights into Carbon Utilization and Element Cycling Functions of Hydrothermarchaeota in Hydrothermal Sediment.</title>
        <authorList>
            <person name="Zhou Z."/>
            <person name="Liu Y."/>
            <person name="Xu W."/>
            <person name="Pan J."/>
            <person name="Luo Z.H."/>
            <person name="Li M."/>
        </authorList>
    </citation>
    <scope>NUCLEOTIDE SEQUENCE [LARGE SCALE GENOMIC DNA]</scope>
    <source>
        <strain evidence="13">SpSt-1019</strain>
    </source>
</reference>
<dbReference type="HAMAP" id="MF_00059">
    <property type="entry name" value="RNApol_bact_RpoA"/>
    <property type="match status" value="1"/>
</dbReference>
<evidence type="ECO:0000256" key="6">
    <source>
        <dbReference type="ARBA" id="ARBA00022695"/>
    </source>
</evidence>
<evidence type="ECO:0000256" key="10">
    <source>
        <dbReference type="ARBA" id="ARBA00048552"/>
    </source>
</evidence>
<evidence type="ECO:0000256" key="5">
    <source>
        <dbReference type="ARBA" id="ARBA00022679"/>
    </source>
</evidence>
<comment type="subunit">
    <text evidence="11">Homodimer. The RNAP catalytic core consists of 2 alpha, 1 beta, 1 beta' and 1 omega subunit. When a sigma factor is associated with the core the holoenzyme is formed, which can initiate transcription.</text>
</comment>
<dbReference type="GO" id="GO:0046983">
    <property type="term" value="F:protein dimerization activity"/>
    <property type="evidence" value="ECO:0007669"/>
    <property type="project" value="InterPro"/>
</dbReference>
<name>A0A7C5PRA1_9BACT</name>
<keyword evidence="6 11" id="KW-0548">Nucleotidyltransferase</keyword>
<dbReference type="EMBL" id="DRUY01000182">
    <property type="protein sequence ID" value="HHI65972.1"/>
    <property type="molecule type" value="Genomic_DNA"/>
</dbReference>
<protein>
    <recommendedName>
        <fullName evidence="3 11">DNA-directed RNA polymerase subunit alpha</fullName>
        <shortName evidence="11">RNAP subunit alpha</shortName>
        <ecNumber evidence="2 11">2.7.7.6</ecNumber>
    </recommendedName>
    <alternativeName>
        <fullName evidence="9 11">RNA polymerase subunit alpha</fullName>
    </alternativeName>
    <alternativeName>
        <fullName evidence="8 11">Transcriptase subunit alpha</fullName>
    </alternativeName>
</protein>
<comment type="similarity">
    <text evidence="1 11">Belongs to the RNA polymerase alpha chain family.</text>
</comment>
<feature type="domain" description="DNA-directed RNA polymerase RpoA/D/Rpb3-type" evidence="12">
    <location>
        <begin position="24"/>
        <end position="237"/>
    </location>
</feature>
<evidence type="ECO:0000256" key="8">
    <source>
        <dbReference type="ARBA" id="ARBA00032524"/>
    </source>
</evidence>
<comment type="function">
    <text evidence="11">DNA-dependent RNA polymerase catalyzes the transcription of DNA into RNA using the four ribonucleoside triphosphates as substrates.</text>
</comment>
<accession>A0A7C5PRA1</accession>
<evidence type="ECO:0000256" key="4">
    <source>
        <dbReference type="ARBA" id="ARBA00022478"/>
    </source>
</evidence>
<evidence type="ECO:0000259" key="12">
    <source>
        <dbReference type="SMART" id="SM00662"/>
    </source>
</evidence>
<evidence type="ECO:0000256" key="7">
    <source>
        <dbReference type="ARBA" id="ARBA00023163"/>
    </source>
</evidence>
<keyword evidence="5 11" id="KW-0808">Transferase</keyword>
<dbReference type="InterPro" id="IPR011263">
    <property type="entry name" value="DNA-dir_RNA_pol_RpoA/D/Rpb3"/>
</dbReference>
<dbReference type="Gene3D" id="3.30.1360.10">
    <property type="entry name" value="RNA polymerase, RBP11-like subunit"/>
    <property type="match status" value="1"/>
</dbReference>
<dbReference type="InterPro" id="IPR011260">
    <property type="entry name" value="RNAP_asu_C"/>
</dbReference>
<dbReference type="CDD" id="cd06928">
    <property type="entry name" value="RNAP_alpha_NTD"/>
    <property type="match status" value="1"/>
</dbReference>
<gene>
    <name evidence="11" type="primary">rpoA</name>
    <name evidence="13" type="ORF">ENL70_05440</name>
</gene>
<dbReference type="GO" id="GO:0003899">
    <property type="term" value="F:DNA-directed RNA polymerase activity"/>
    <property type="evidence" value="ECO:0007669"/>
    <property type="project" value="UniProtKB-UniRule"/>
</dbReference>
<dbReference type="GO" id="GO:0006351">
    <property type="term" value="P:DNA-templated transcription"/>
    <property type="evidence" value="ECO:0007669"/>
    <property type="project" value="UniProtKB-UniRule"/>
</dbReference>
<dbReference type="Pfam" id="PF01193">
    <property type="entry name" value="RNA_pol_L"/>
    <property type="match status" value="1"/>
</dbReference>
<evidence type="ECO:0000256" key="9">
    <source>
        <dbReference type="ARBA" id="ARBA00033070"/>
    </source>
</evidence>
<dbReference type="Pfam" id="PF03118">
    <property type="entry name" value="RNA_pol_A_CTD"/>
    <property type="match status" value="1"/>
</dbReference>
<dbReference type="NCBIfam" id="TIGR02027">
    <property type="entry name" value="rpoA"/>
    <property type="match status" value="1"/>
</dbReference>
<evidence type="ECO:0000256" key="1">
    <source>
        <dbReference type="ARBA" id="ARBA00007123"/>
    </source>
</evidence>
<comment type="catalytic activity">
    <reaction evidence="10 11">
        <text>RNA(n) + a ribonucleoside 5'-triphosphate = RNA(n+1) + diphosphate</text>
        <dbReference type="Rhea" id="RHEA:21248"/>
        <dbReference type="Rhea" id="RHEA-COMP:14527"/>
        <dbReference type="Rhea" id="RHEA-COMP:17342"/>
        <dbReference type="ChEBI" id="CHEBI:33019"/>
        <dbReference type="ChEBI" id="CHEBI:61557"/>
        <dbReference type="ChEBI" id="CHEBI:140395"/>
        <dbReference type="EC" id="2.7.7.6"/>
    </reaction>
</comment>
<dbReference type="InterPro" id="IPR011262">
    <property type="entry name" value="DNA-dir_RNA_pol_insert"/>
</dbReference>
<dbReference type="NCBIfam" id="NF003519">
    <property type="entry name" value="PRK05182.2-5"/>
    <property type="match status" value="1"/>
</dbReference>
<dbReference type="FunFam" id="2.170.120.12:FF:000001">
    <property type="entry name" value="DNA-directed RNA polymerase subunit alpha"/>
    <property type="match status" value="1"/>
</dbReference>
<dbReference type="SUPFAM" id="SSF47789">
    <property type="entry name" value="C-terminal domain of RNA polymerase alpha subunit"/>
    <property type="match status" value="1"/>
</dbReference>
<comment type="domain">
    <text evidence="11">The N-terminal domain is essential for RNAP assembly and basal transcription, whereas the C-terminal domain is involved in interaction with transcriptional regulators and with upstream promoter elements.</text>
</comment>
<proteinExistence type="inferred from homology"/>
<dbReference type="SUPFAM" id="SSF55257">
    <property type="entry name" value="RBP11-like subunits of RNA polymerase"/>
    <property type="match status" value="1"/>
</dbReference>
<dbReference type="GO" id="GO:0000428">
    <property type="term" value="C:DNA-directed RNA polymerase complex"/>
    <property type="evidence" value="ECO:0007669"/>
    <property type="project" value="UniProtKB-KW"/>
</dbReference>
<dbReference type="SUPFAM" id="SSF56553">
    <property type="entry name" value="Insert subdomain of RNA polymerase alpha subunit"/>
    <property type="match status" value="1"/>
</dbReference>
<dbReference type="InterPro" id="IPR036603">
    <property type="entry name" value="RBP11-like"/>
</dbReference>
<dbReference type="AlphaFoldDB" id="A0A7C5PRA1"/>
<organism evidence="13">
    <name type="scientific">Thermodesulfobium narugense</name>
    <dbReference type="NCBI Taxonomy" id="184064"/>
    <lineage>
        <taxon>Bacteria</taxon>
        <taxon>Pseudomonadati</taxon>
        <taxon>Thermodesulfobiota</taxon>
        <taxon>Thermodesulfobiia</taxon>
        <taxon>Thermodesulfobiales</taxon>
        <taxon>Thermodesulfobiaceae</taxon>
        <taxon>Thermodesulfobium</taxon>
    </lineage>
</organism>
<keyword evidence="7 11" id="KW-0804">Transcription</keyword>
<feature type="region of interest" description="Alpha N-terminal domain (alpha-NTD)" evidence="11">
    <location>
        <begin position="1"/>
        <end position="241"/>
    </location>
</feature>
<dbReference type="EC" id="2.7.7.6" evidence="2 11"/>
<dbReference type="SMART" id="SM00662">
    <property type="entry name" value="RPOLD"/>
    <property type="match status" value="1"/>
</dbReference>
<dbReference type="Gene3D" id="1.10.150.20">
    <property type="entry name" value="5' to 3' exonuclease, C-terminal subdomain"/>
    <property type="match status" value="1"/>
</dbReference>
<evidence type="ECO:0000313" key="13">
    <source>
        <dbReference type="EMBL" id="HHI65972.1"/>
    </source>
</evidence>
<dbReference type="InterPro" id="IPR011773">
    <property type="entry name" value="DNA-dir_RpoA"/>
</dbReference>
<dbReference type="NCBIfam" id="NF003513">
    <property type="entry name" value="PRK05182.1-2"/>
    <property type="match status" value="1"/>
</dbReference>
<dbReference type="GO" id="GO:0005737">
    <property type="term" value="C:cytoplasm"/>
    <property type="evidence" value="ECO:0007669"/>
    <property type="project" value="UniProtKB-ARBA"/>
</dbReference>
<dbReference type="InterPro" id="IPR036643">
    <property type="entry name" value="RNApol_insert_sf"/>
</dbReference>
<comment type="caution">
    <text evidence="13">The sequence shown here is derived from an EMBL/GenBank/DDBJ whole genome shotgun (WGS) entry which is preliminary data.</text>
</comment>
<evidence type="ECO:0000256" key="3">
    <source>
        <dbReference type="ARBA" id="ARBA00015972"/>
    </source>
</evidence>
<keyword evidence="4 11" id="KW-0240">DNA-directed RNA polymerase</keyword>
<dbReference type="Gene3D" id="2.170.120.12">
    <property type="entry name" value="DNA-directed RNA polymerase, insert domain"/>
    <property type="match status" value="1"/>
</dbReference>